<proteinExistence type="predicted"/>
<dbReference type="Proteomes" id="UP001497480">
    <property type="component" value="Unassembled WGS sequence"/>
</dbReference>
<dbReference type="EMBL" id="CAXHTB010000008">
    <property type="protein sequence ID" value="CAL0311070.1"/>
    <property type="molecule type" value="Genomic_DNA"/>
</dbReference>
<organism evidence="1 2">
    <name type="scientific">Lupinus luteus</name>
    <name type="common">European yellow lupine</name>
    <dbReference type="NCBI Taxonomy" id="3873"/>
    <lineage>
        <taxon>Eukaryota</taxon>
        <taxon>Viridiplantae</taxon>
        <taxon>Streptophyta</taxon>
        <taxon>Embryophyta</taxon>
        <taxon>Tracheophyta</taxon>
        <taxon>Spermatophyta</taxon>
        <taxon>Magnoliopsida</taxon>
        <taxon>eudicotyledons</taxon>
        <taxon>Gunneridae</taxon>
        <taxon>Pentapetalae</taxon>
        <taxon>rosids</taxon>
        <taxon>fabids</taxon>
        <taxon>Fabales</taxon>
        <taxon>Fabaceae</taxon>
        <taxon>Papilionoideae</taxon>
        <taxon>50 kb inversion clade</taxon>
        <taxon>genistoids sensu lato</taxon>
        <taxon>core genistoids</taxon>
        <taxon>Genisteae</taxon>
        <taxon>Lupinus</taxon>
    </lineage>
</organism>
<accession>A0AAV1WNS7</accession>
<reference evidence="1 2" key="1">
    <citation type="submission" date="2024-03" db="EMBL/GenBank/DDBJ databases">
        <authorList>
            <person name="Martinez-Hernandez J."/>
        </authorList>
    </citation>
    <scope>NUCLEOTIDE SEQUENCE [LARGE SCALE GENOMIC DNA]</scope>
</reference>
<comment type="caution">
    <text evidence="1">The sequence shown here is derived from an EMBL/GenBank/DDBJ whole genome shotgun (WGS) entry which is preliminary data.</text>
</comment>
<dbReference type="AlphaFoldDB" id="A0AAV1WNS7"/>
<gene>
    <name evidence="1" type="ORF">LLUT_LOCUS12130</name>
</gene>
<protein>
    <submittedName>
        <fullName evidence="1">Uncharacterized protein</fullName>
    </submittedName>
</protein>
<name>A0AAV1WNS7_LUPLU</name>
<keyword evidence="2" id="KW-1185">Reference proteome</keyword>
<evidence type="ECO:0000313" key="1">
    <source>
        <dbReference type="EMBL" id="CAL0311070.1"/>
    </source>
</evidence>
<evidence type="ECO:0000313" key="2">
    <source>
        <dbReference type="Proteomes" id="UP001497480"/>
    </source>
</evidence>
<sequence length="61" mass="6993">MGPDKVVEPNDYNVDYYKIGWLMIGNGVLEAILDFFKKGRDEGIVRSRSCDESNIVRSRIL</sequence>